<feature type="transmembrane region" description="Helical" evidence="11">
    <location>
        <begin position="412"/>
        <end position="431"/>
    </location>
</feature>
<dbReference type="SUPFAM" id="SSF50156">
    <property type="entry name" value="PDZ domain-like"/>
    <property type="match status" value="1"/>
</dbReference>
<dbReference type="SMART" id="SM00228">
    <property type="entry name" value="PDZ"/>
    <property type="match status" value="1"/>
</dbReference>
<dbReference type="GO" id="GO:0006508">
    <property type="term" value="P:proteolysis"/>
    <property type="evidence" value="ECO:0007669"/>
    <property type="project" value="UniProtKB-KW"/>
</dbReference>
<feature type="domain" description="PDZ" evidence="12">
    <location>
        <begin position="211"/>
        <end position="279"/>
    </location>
</feature>
<keyword evidence="4 13" id="KW-0645">Protease</keyword>
<dbReference type="PANTHER" id="PTHR42837">
    <property type="entry name" value="REGULATOR OF SIGMA-E PROTEASE RSEP"/>
    <property type="match status" value="1"/>
</dbReference>
<evidence type="ECO:0000256" key="8">
    <source>
        <dbReference type="ARBA" id="ARBA00022989"/>
    </source>
</evidence>
<keyword evidence="6 11" id="KW-0378">Hydrolase</keyword>
<dbReference type="CDD" id="cd06163">
    <property type="entry name" value="S2P-M50_PDZ_RseP-like"/>
    <property type="match status" value="1"/>
</dbReference>
<dbReference type="InterPro" id="IPR008915">
    <property type="entry name" value="Peptidase_M50"/>
</dbReference>
<dbReference type="Gene3D" id="2.30.42.10">
    <property type="match status" value="1"/>
</dbReference>
<reference evidence="13 14" key="1">
    <citation type="submission" date="2020-01" db="EMBL/GenBank/DDBJ databases">
        <authorList>
            <person name="Gulvik C.A."/>
            <person name="Batra D.G."/>
        </authorList>
    </citation>
    <scope>NUCLEOTIDE SEQUENCE [LARGE SCALE GENOMIC DNA]</scope>
    <source>
        <strain evidence="13 14">W9323</strain>
    </source>
</reference>
<feature type="transmembrane region" description="Helical" evidence="11">
    <location>
        <begin position="6"/>
        <end position="25"/>
    </location>
</feature>
<evidence type="ECO:0000256" key="3">
    <source>
        <dbReference type="ARBA" id="ARBA00007931"/>
    </source>
</evidence>
<feature type="transmembrane region" description="Helical" evidence="11">
    <location>
        <begin position="193"/>
        <end position="219"/>
    </location>
</feature>
<evidence type="ECO:0000256" key="4">
    <source>
        <dbReference type="ARBA" id="ARBA00022670"/>
    </source>
</evidence>
<evidence type="ECO:0000259" key="12">
    <source>
        <dbReference type="SMART" id="SM00228"/>
    </source>
</evidence>
<evidence type="ECO:0000256" key="9">
    <source>
        <dbReference type="ARBA" id="ARBA00023049"/>
    </source>
</evidence>
<dbReference type="Proteomes" id="UP000503088">
    <property type="component" value="Chromosome"/>
</dbReference>
<dbReference type="KEGG" id="kpul:GXN76_08810"/>
<dbReference type="RefSeq" id="WP_173222383.1">
    <property type="nucleotide sequence ID" value="NZ_CP048104.1"/>
</dbReference>
<accession>A0A7D3XRW1</accession>
<evidence type="ECO:0000313" key="13">
    <source>
        <dbReference type="EMBL" id="QKG84568.1"/>
    </source>
</evidence>
<sequence length="441" mass="48324">MQTIVSFVLLISVLVFIHELGHFIFAKRAGILVREFAIGFGPKLVSWFKGETLYSIRLLPLGGYVRMAGEDPEIIELKTGTQVTVELDGQGKVLRIRSRGKPEQDGSGYEEWMETAGSDLPGHLPKVQSVEGGKLLEADLEDRLFIRLELEDEREVEYPLHPKALIQYDGQQMVQIAPLDRQMGSKSILQRTLTILAGPVFNLLLAVILMATLTFFVGVGNKVSVQGVLPDSPAMKAGLQQGDVIEKVAGKPVKEAKDISMPLQQAGDKPITLKVKRGEDTFETTVRPEIKGDQRMIGIEMKPEMRKASVSEAIVEGFKKTYDFTLLMVHFLGQLITGQAGVDSLAGPVGIADMAGQAAEAGWLPLLSLAGLLSLNLGILNLLPFPMLDGGRLVFLLLEAIRGKPVDPNKEGMVHFVGFAMLMMLMVLVTYNDIVRVFFDG</sequence>
<comment type="cofactor">
    <cofactor evidence="1 11">
        <name>Zn(2+)</name>
        <dbReference type="ChEBI" id="CHEBI:29105"/>
    </cofactor>
</comment>
<dbReference type="Pfam" id="PF02163">
    <property type="entry name" value="Peptidase_M50"/>
    <property type="match status" value="1"/>
</dbReference>
<dbReference type="InterPro" id="IPR041489">
    <property type="entry name" value="PDZ_6"/>
</dbReference>
<evidence type="ECO:0000256" key="2">
    <source>
        <dbReference type="ARBA" id="ARBA00004141"/>
    </source>
</evidence>
<keyword evidence="11" id="KW-0479">Metal-binding</keyword>
<dbReference type="NCBIfam" id="TIGR00054">
    <property type="entry name" value="RIP metalloprotease RseP"/>
    <property type="match status" value="1"/>
</dbReference>
<organism evidence="13 14">
    <name type="scientific">Kroppenstedtia pulmonis</name>
    <dbReference type="NCBI Taxonomy" id="1380685"/>
    <lineage>
        <taxon>Bacteria</taxon>
        <taxon>Bacillati</taxon>
        <taxon>Bacillota</taxon>
        <taxon>Bacilli</taxon>
        <taxon>Bacillales</taxon>
        <taxon>Thermoactinomycetaceae</taxon>
        <taxon>Kroppenstedtia</taxon>
    </lineage>
</organism>
<evidence type="ECO:0000256" key="6">
    <source>
        <dbReference type="ARBA" id="ARBA00022801"/>
    </source>
</evidence>
<dbReference type="GO" id="GO:0016020">
    <property type="term" value="C:membrane"/>
    <property type="evidence" value="ECO:0007669"/>
    <property type="project" value="UniProtKB-SubCell"/>
</dbReference>
<keyword evidence="10 11" id="KW-0472">Membrane</keyword>
<gene>
    <name evidence="13" type="primary">rseP</name>
    <name evidence="13" type="ORF">GXN76_08810</name>
</gene>
<dbReference type="GO" id="GO:0046872">
    <property type="term" value="F:metal ion binding"/>
    <property type="evidence" value="ECO:0007669"/>
    <property type="project" value="UniProtKB-KW"/>
</dbReference>
<dbReference type="AlphaFoldDB" id="A0A7D3XRW1"/>
<keyword evidence="7 11" id="KW-0862">Zinc</keyword>
<dbReference type="EC" id="3.4.24.-" evidence="11"/>
<comment type="similarity">
    <text evidence="3 11">Belongs to the peptidase M50B family.</text>
</comment>
<evidence type="ECO:0000256" key="11">
    <source>
        <dbReference type="RuleBase" id="RU362031"/>
    </source>
</evidence>
<dbReference type="InterPro" id="IPR036034">
    <property type="entry name" value="PDZ_sf"/>
</dbReference>
<dbReference type="PANTHER" id="PTHR42837:SF2">
    <property type="entry name" value="MEMBRANE METALLOPROTEASE ARASP2, CHLOROPLASTIC-RELATED"/>
    <property type="match status" value="1"/>
</dbReference>
<evidence type="ECO:0000256" key="10">
    <source>
        <dbReference type="ARBA" id="ARBA00023136"/>
    </source>
</evidence>
<name>A0A7D3XRW1_9BACL</name>
<dbReference type="InterPro" id="IPR004387">
    <property type="entry name" value="Pept_M50_Zn"/>
</dbReference>
<evidence type="ECO:0000256" key="1">
    <source>
        <dbReference type="ARBA" id="ARBA00001947"/>
    </source>
</evidence>
<comment type="subcellular location">
    <subcellularLocation>
        <location evidence="2">Membrane</location>
        <topology evidence="2">Multi-pass membrane protein</topology>
    </subcellularLocation>
</comment>
<dbReference type="EMBL" id="CP048104">
    <property type="protein sequence ID" value="QKG84568.1"/>
    <property type="molecule type" value="Genomic_DNA"/>
</dbReference>
<feature type="transmembrane region" description="Helical" evidence="11">
    <location>
        <begin position="363"/>
        <end position="383"/>
    </location>
</feature>
<keyword evidence="8 11" id="KW-1133">Transmembrane helix</keyword>
<evidence type="ECO:0000256" key="7">
    <source>
        <dbReference type="ARBA" id="ARBA00022833"/>
    </source>
</evidence>
<dbReference type="InterPro" id="IPR001478">
    <property type="entry name" value="PDZ"/>
</dbReference>
<keyword evidence="9 11" id="KW-0482">Metalloprotease</keyword>
<keyword evidence="14" id="KW-1185">Reference proteome</keyword>
<dbReference type="GO" id="GO:0004222">
    <property type="term" value="F:metalloendopeptidase activity"/>
    <property type="evidence" value="ECO:0007669"/>
    <property type="project" value="InterPro"/>
</dbReference>
<proteinExistence type="inferred from homology"/>
<dbReference type="Pfam" id="PF17820">
    <property type="entry name" value="PDZ_6"/>
    <property type="match status" value="1"/>
</dbReference>
<evidence type="ECO:0000313" key="14">
    <source>
        <dbReference type="Proteomes" id="UP000503088"/>
    </source>
</evidence>
<evidence type="ECO:0000256" key="5">
    <source>
        <dbReference type="ARBA" id="ARBA00022692"/>
    </source>
</evidence>
<keyword evidence="5 11" id="KW-0812">Transmembrane</keyword>
<protein>
    <recommendedName>
        <fullName evidence="11">Zinc metalloprotease</fullName>
        <ecNumber evidence="11">3.4.24.-</ecNumber>
    </recommendedName>
</protein>